<sequence>MKFLPFLVESQDLGPRIFPLNPEKSRFCSALLPCSRQEPQLPPPISSQEHRPTLGISPYFLVLEQPLNPEFPDLFCFASSSLCCPPAAMWV</sequence>
<keyword evidence="2" id="KW-1185">Reference proteome</keyword>
<organism evidence="1 2">
    <name type="scientific">Rubroshorea leprosula</name>
    <dbReference type="NCBI Taxonomy" id="152421"/>
    <lineage>
        <taxon>Eukaryota</taxon>
        <taxon>Viridiplantae</taxon>
        <taxon>Streptophyta</taxon>
        <taxon>Embryophyta</taxon>
        <taxon>Tracheophyta</taxon>
        <taxon>Spermatophyta</taxon>
        <taxon>Magnoliopsida</taxon>
        <taxon>eudicotyledons</taxon>
        <taxon>Gunneridae</taxon>
        <taxon>Pentapetalae</taxon>
        <taxon>rosids</taxon>
        <taxon>malvids</taxon>
        <taxon>Malvales</taxon>
        <taxon>Dipterocarpaceae</taxon>
        <taxon>Rubroshorea</taxon>
    </lineage>
</organism>
<proteinExistence type="predicted"/>
<dbReference type="AlphaFoldDB" id="A0AAV5LHN7"/>
<evidence type="ECO:0000313" key="1">
    <source>
        <dbReference type="EMBL" id="GKV36688.1"/>
    </source>
</evidence>
<dbReference type="EMBL" id="BPVZ01000118">
    <property type="protein sequence ID" value="GKV36688.1"/>
    <property type="molecule type" value="Genomic_DNA"/>
</dbReference>
<reference evidence="1 2" key="1">
    <citation type="journal article" date="2021" name="Commun. Biol.">
        <title>The genome of Shorea leprosula (Dipterocarpaceae) highlights the ecological relevance of drought in aseasonal tropical rainforests.</title>
        <authorList>
            <person name="Ng K.K.S."/>
            <person name="Kobayashi M.J."/>
            <person name="Fawcett J.A."/>
            <person name="Hatakeyama M."/>
            <person name="Paape T."/>
            <person name="Ng C.H."/>
            <person name="Ang C.C."/>
            <person name="Tnah L.H."/>
            <person name="Lee C.T."/>
            <person name="Nishiyama T."/>
            <person name="Sese J."/>
            <person name="O'Brien M.J."/>
            <person name="Copetti D."/>
            <person name="Mohd Noor M.I."/>
            <person name="Ong R.C."/>
            <person name="Putra M."/>
            <person name="Sireger I.Z."/>
            <person name="Indrioko S."/>
            <person name="Kosugi Y."/>
            <person name="Izuno A."/>
            <person name="Isagi Y."/>
            <person name="Lee S.L."/>
            <person name="Shimizu K.K."/>
        </authorList>
    </citation>
    <scope>NUCLEOTIDE SEQUENCE [LARGE SCALE GENOMIC DNA]</scope>
    <source>
        <strain evidence="1">214</strain>
    </source>
</reference>
<name>A0AAV5LHN7_9ROSI</name>
<comment type="caution">
    <text evidence="1">The sequence shown here is derived from an EMBL/GenBank/DDBJ whole genome shotgun (WGS) entry which is preliminary data.</text>
</comment>
<protein>
    <submittedName>
        <fullName evidence="1">Uncharacterized protein</fullName>
    </submittedName>
</protein>
<dbReference type="Proteomes" id="UP001054252">
    <property type="component" value="Unassembled WGS sequence"/>
</dbReference>
<gene>
    <name evidence="1" type="ORF">SLEP1_g44790</name>
</gene>
<accession>A0AAV5LHN7</accession>
<evidence type="ECO:0000313" key="2">
    <source>
        <dbReference type="Proteomes" id="UP001054252"/>
    </source>
</evidence>